<reference evidence="3 5" key="2">
    <citation type="submission" date="2018-06" db="EMBL/GenBank/DDBJ databases">
        <title>Genomic Encyclopedia of Type Strains, Phase III (KMG-III): the genomes of soil and plant-associated and newly described type strains.</title>
        <authorList>
            <person name="Whitman W."/>
        </authorList>
    </citation>
    <scope>NUCLEOTIDE SEQUENCE [LARGE SCALE GENOMIC DNA]</scope>
    <source>
        <strain evidence="3 5">CGMCC 1.15366</strain>
    </source>
</reference>
<feature type="transmembrane region" description="Helical" evidence="2">
    <location>
        <begin position="184"/>
        <end position="217"/>
    </location>
</feature>
<evidence type="ECO:0000313" key="4">
    <source>
        <dbReference type="EMBL" id="RUO25052.1"/>
    </source>
</evidence>
<dbReference type="EMBL" id="PIPK01000004">
    <property type="protein sequence ID" value="RUO25052.1"/>
    <property type="molecule type" value="Genomic_DNA"/>
</dbReference>
<evidence type="ECO:0000313" key="5">
    <source>
        <dbReference type="Proteomes" id="UP000249203"/>
    </source>
</evidence>
<dbReference type="Proteomes" id="UP000287865">
    <property type="component" value="Unassembled WGS sequence"/>
</dbReference>
<gene>
    <name evidence="3" type="ORF">B0I24_104111</name>
    <name evidence="4" type="ORF">CWE07_06130</name>
</gene>
<evidence type="ECO:0008006" key="7">
    <source>
        <dbReference type="Google" id="ProtNLM"/>
    </source>
</evidence>
<organism evidence="3 5">
    <name type="scientific">Aliidiomarina maris</name>
    <dbReference type="NCBI Taxonomy" id="531312"/>
    <lineage>
        <taxon>Bacteria</taxon>
        <taxon>Pseudomonadati</taxon>
        <taxon>Pseudomonadota</taxon>
        <taxon>Gammaproteobacteria</taxon>
        <taxon>Alteromonadales</taxon>
        <taxon>Idiomarinaceae</taxon>
        <taxon>Aliidiomarina</taxon>
    </lineage>
</organism>
<evidence type="ECO:0000313" key="6">
    <source>
        <dbReference type="Proteomes" id="UP000287865"/>
    </source>
</evidence>
<keyword evidence="6" id="KW-1185">Reference proteome</keyword>
<keyword evidence="2" id="KW-0472">Membrane</keyword>
<protein>
    <recommendedName>
        <fullName evidence="7">Glycerophosphoryl diester phosphodiesterase family protein</fullName>
    </recommendedName>
</protein>
<feature type="transmembrane region" description="Helical" evidence="2">
    <location>
        <begin position="142"/>
        <end position="163"/>
    </location>
</feature>
<keyword evidence="2" id="KW-1133">Transmembrane helix</keyword>
<feature type="compositionally biased region" description="Polar residues" evidence="1">
    <location>
        <begin position="242"/>
        <end position="251"/>
    </location>
</feature>
<evidence type="ECO:0000313" key="3">
    <source>
        <dbReference type="EMBL" id="RAJ98909.1"/>
    </source>
</evidence>
<feature type="transmembrane region" description="Helical" evidence="2">
    <location>
        <begin position="118"/>
        <end position="136"/>
    </location>
</feature>
<dbReference type="Proteomes" id="UP000249203">
    <property type="component" value="Unassembled WGS sequence"/>
</dbReference>
<keyword evidence="2" id="KW-0812">Transmembrane</keyword>
<feature type="transmembrane region" description="Helical" evidence="2">
    <location>
        <begin position="75"/>
        <end position="97"/>
    </location>
</feature>
<feature type="compositionally biased region" description="Basic and acidic residues" evidence="1">
    <location>
        <begin position="253"/>
        <end position="262"/>
    </location>
</feature>
<dbReference type="RefSeq" id="WP_111568998.1">
    <property type="nucleotide sequence ID" value="NZ_PIPK01000004.1"/>
</dbReference>
<evidence type="ECO:0000256" key="1">
    <source>
        <dbReference type="SAM" id="MobiDB-lite"/>
    </source>
</evidence>
<sequence>MKEQQRVGGSLERALQDNHQFNPVDVLKEAFNTTKSTFASIVGAVVLALAVFFVVLLLALQLFVGAPDIEDSRTVMVVMLVQTLVVPPLFAAVHVMGMMHAVGKRTQVSDVFRFVRQPFNFILIALITQIINQLVAGVLPTILSLAVLGFVAVTLSMAVPLAAEYRLSPIEAIRCSFIAVIKRFASFLLVYAIMFALFLLGLFTFGLAWIFIVPMFYNVKGIMYRDVFGIAIDSDADDMQINSESTHQPQAQKPDDNGRWDA</sequence>
<reference evidence="4 6" key="1">
    <citation type="journal article" date="2018" name="Front. Microbiol.">
        <title>Genome-Based Analysis Reveals the Taxonomy and Diversity of the Family Idiomarinaceae.</title>
        <authorList>
            <person name="Liu Y."/>
            <person name="Lai Q."/>
            <person name="Shao Z."/>
        </authorList>
    </citation>
    <scope>NUCLEOTIDE SEQUENCE [LARGE SCALE GENOMIC DNA]</scope>
    <source>
        <strain evidence="4 6">CF12-14</strain>
    </source>
</reference>
<proteinExistence type="predicted"/>
<evidence type="ECO:0000256" key="2">
    <source>
        <dbReference type="SAM" id="Phobius"/>
    </source>
</evidence>
<dbReference type="AlphaFoldDB" id="A0A327WZM8"/>
<comment type="caution">
    <text evidence="3">The sequence shown here is derived from an EMBL/GenBank/DDBJ whole genome shotgun (WGS) entry which is preliminary data.</text>
</comment>
<accession>A0A327WZM8</accession>
<dbReference type="EMBL" id="QLMD01000004">
    <property type="protein sequence ID" value="RAJ98909.1"/>
    <property type="molecule type" value="Genomic_DNA"/>
</dbReference>
<feature type="region of interest" description="Disordered" evidence="1">
    <location>
        <begin position="242"/>
        <end position="262"/>
    </location>
</feature>
<dbReference type="OrthoDB" id="5915045at2"/>
<feature type="transmembrane region" description="Helical" evidence="2">
    <location>
        <begin position="38"/>
        <end position="63"/>
    </location>
</feature>
<name>A0A327WZM8_9GAMM</name>